<evidence type="ECO:0000313" key="3">
    <source>
        <dbReference type="Proteomes" id="UP000523795"/>
    </source>
</evidence>
<reference evidence="2 3" key="1">
    <citation type="submission" date="2020-04" db="EMBL/GenBank/DDBJ databases">
        <authorList>
            <person name="Liu S."/>
        </authorList>
    </citation>
    <scope>NUCLEOTIDE SEQUENCE [LARGE SCALE GENOMIC DNA]</scope>
    <source>
        <strain evidence="2 3">CGMCC 1.15091</strain>
    </source>
</reference>
<dbReference type="Proteomes" id="UP000523795">
    <property type="component" value="Unassembled WGS sequence"/>
</dbReference>
<comment type="caution">
    <text evidence="2">The sequence shown here is derived from an EMBL/GenBank/DDBJ whole genome shotgun (WGS) entry which is preliminary data.</text>
</comment>
<dbReference type="EMBL" id="JAAZSR010000038">
    <property type="protein sequence ID" value="NKX49782.1"/>
    <property type="molecule type" value="Genomic_DNA"/>
</dbReference>
<sequence length="199" mass="20208">MFGTFSADDVRSAAGDINYLPLGGYDPTPLTLTKDAQGEDVEPTTLSPGLSGAGLATQSAGAITDYTGLAAVRGTSAEDAVIDAVRVRVNAAGSWQSTREEIAAVAADIAGLGLHTEIVAGSAREDVSINVPEYRKDNLGTVSDLGTVTQSWVRQGTATGVQNALSSPSVALLALTVGGAALVTAASTVTFTRNRRAEA</sequence>
<proteinExistence type="predicted"/>
<gene>
    <name evidence="2" type="ORF">HER39_04185</name>
</gene>
<keyword evidence="1" id="KW-0472">Membrane</keyword>
<feature type="non-terminal residue" evidence="2">
    <location>
        <position position="199"/>
    </location>
</feature>
<evidence type="ECO:0000256" key="1">
    <source>
        <dbReference type="SAM" id="Phobius"/>
    </source>
</evidence>
<keyword evidence="3" id="KW-1185">Reference proteome</keyword>
<protein>
    <submittedName>
        <fullName evidence="2">ABC transporter permease</fullName>
    </submittedName>
</protein>
<keyword evidence="1" id="KW-1133">Transmembrane helix</keyword>
<keyword evidence="1" id="KW-0812">Transmembrane</keyword>
<feature type="transmembrane region" description="Helical" evidence="1">
    <location>
        <begin position="170"/>
        <end position="191"/>
    </location>
</feature>
<organism evidence="2 3">
    <name type="scientific">Arthrobacter deserti</name>
    <dbReference type="NCBI Taxonomy" id="1742687"/>
    <lineage>
        <taxon>Bacteria</taxon>
        <taxon>Bacillati</taxon>
        <taxon>Actinomycetota</taxon>
        <taxon>Actinomycetes</taxon>
        <taxon>Micrococcales</taxon>
        <taxon>Micrococcaceae</taxon>
        <taxon>Arthrobacter</taxon>
    </lineage>
</organism>
<name>A0ABX1JKD4_9MICC</name>
<evidence type="ECO:0000313" key="2">
    <source>
        <dbReference type="EMBL" id="NKX49782.1"/>
    </source>
</evidence>
<accession>A0ABX1JKD4</accession>